<dbReference type="EMBL" id="LAZR01030602">
    <property type="protein sequence ID" value="KKL56128.1"/>
    <property type="molecule type" value="Genomic_DNA"/>
</dbReference>
<dbReference type="Pfam" id="PF18847">
    <property type="entry name" value="LPD29"/>
    <property type="match status" value="1"/>
</dbReference>
<protein>
    <recommendedName>
        <fullName evidence="1">Large polyvalent protein associated domain-containing protein</fullName>
    </recommendedName>
</protein>
<accession>A0A0F9D316</accession>
<feature type="non-terminal residue" evidence="2">
    <location>
        <position position="138"/>
    </location>
</feature>
<proteinExistence type="predicted"/>
<evidence type="ECO:0000259" key="1">
    <source>
        <dbReference type="Pfam" id="PF18847"/>
    </source>
</evidence>
<name>A0A0F9D316_9ZZZZ</name>
<comment type="caution">
    <text evidence="2">The sequence shown here is derived from an EMBL/GenBank/DDBJ whole genome shotgun (WGS) entry which is preliminary data.</text>
</comment>
<dbReference type="InterPro" id="IPR041311">
    <property type="entry name" value="LPD29"/>
</dbReference>
<sequence length="138" mass="15403">MTRDYATPVETSRIMKRALRKRFPAIKFSVRLSRGTGWGNCSVRWTDGPSTKLVQEITKRFEGSGFDGMTDSSYHVDNPLPDGRQTGISLLSEHRSISATFAQRLANAVANFYGVDSPQVKENGSEYWEIADLANVAR</sequence>
<dbReference type="AlphaFoldDB" id="A0A0F9D316"/>
<reference evidence="2" key="1">
    <citation type="journal article" date="2015" name="Nature">
        <title>Complex archaea that bridge the gap between prokaryotes and eukaryotes.</title>
        <authorList>
            <person name="Spang A."/>
            <person name="Saw J.H."/>
            <person name="Jorgensen S.L."/>
            <person name="Zaremba-Niedzwiedzka K."/>
            <person name="Martijn J."/>
            <person name="Lind A.E."/>
            <person name="van Eijk R."/>
            <person name="Schleper C."/>
            <person name="Guy L."/>
            <person name="Ettema T.J."/>
        </authorList>
    </citation>
    <scope>NUCLEOTIDE SEQUENCE</scope>
</reference>
<feature type="domain" description="Large polyvalent protein associated" evidence="1">
    <location>
        <begin position="11"/>
        <end position="83"/>
    </location>
</feature>
<evidence type="ECO:0000313" key="2">
    <source>
        <dbReference type="EMBL" id="KKL56128.1"/>
    </source>
</evidence>
<gene>
    <name evidence="2" type="ORF">LCGC14_2248550</name>
</gene>
<organism evidence="2">
    <name type="scientific">marine sediment metagenome</name>
    <dbReference type="NCBI Taxonomy" id="412755"/>
    <lineage>
        <taxon>unclassified sequences</taxon>
        <taxon>metagenomes</taxon>
        <taxon>ecological metagenomes</taxon>
    </lineage>
</organism>